<dbReference type="Proteomes" id="UP000006271">
    <property type="component" value="Unassembled WGS sequence"/>
</dbReference>
<reference evidence="1 2" key="1">
    <citation type="submission" date="2012-02" db="EMBL/GenBank/DDBJ databases">
        <title>The Genome Sequence of Parabacteroides merdae CL03T12C32.</title>
        <authorList>
            <consortium name="The Broad Institute Genome Sequencing Platform"/>
            <person name="Earl A."/>
            <person name="Ward D."/>
            <person name="Feldgarden M."/>
            <person name="Gevers D."/>
            <person name="Zitomersky N.L."/>
            <person name="Coyne M.J."/>
            <person name="Comstock L.E."/>
            <person name="Young S.K."/>
            <person name="Zeng Q."/>
            <person name="Gargeya S."/>
            <person name="Fitzgerald M."/>
            <person name="Haas B."/>
            <person name="Abouelleil A."/>
            <person name="Alvarado L."/>
            <person name="Arachchi H.M."/>
            <person name="Berlin A."/>
            <person name="Chapman S.B."/>
            <person name="Gearin G."/>
            <person name="Goldberg J."/>
            <person name="Griggs A."/>
            <person name="Gujja S."/>
            <person name="Hansen M."/>
            <person name="Heiman D."/>
            <person name="Howarth C."/>
            <person name="Larimer J."/>
            <person name="Lui A."/>
            <person name="MacDonald P.J.P."/>
            <person name="McCowen C."/>
            <person name="Montmayeur A."/>
            <person name="Murphy C."/>
            <person name="Neiman D."/>
            <person name="Pearson M."/>
            <person name="Priest M."/>
            <person name="Roberts A."/>
            <person name="Saif S."/>
            <person name="Shea T."/>
            <person name="Sisk P."/>
            <person name="Stolte C."/>
            <person name="Sykes S."/>
            <person name="Wortman J."/>
            <person name="Nusbaum C."/>
            <person name="Birren B."/>
        </authorList>
    </citation>
    <scope>NUCLEOTIDE SEQUENCE [LARGE SCALE GENOMIC DNA]</scope>
    <source>
        <strain evidence="1 2">CL03T12C32</strain>
    </source>
</reference>
<dbReference type="EMBL" id="AGZQ01000011">
    <property type="protein sequence ID" value="EKN12103.1"/>
    <property type="molecule type" value="Genomic_DNA"/>
</dbReference>
<accession>K6A8V7</accession>
<protein>
    <submittedName>
        <fullName evidence="1">Uncharacterized protein</fullName>
    </submittedName>
</protein>
<gene>
    <name evidence="1" type="ORF">HMPREF1060_02218</name>
</gene>
<dbReference type="AlphaFoldDB" id="K6A8V7"/>
<evidence type="ECO:0000313" key="2">
    <source>
        <dbReference type="Proteomes" id="UP000006271"/>
    </source>
</evidence>
<proteinExistence type="predicted"/>
<dbReference type="HOGENOM" id="CLU_3390668_0_0_10"/>
<name>K6A8V7_9BACT</name>
<comment type="caution">
    <text evidence="1">The sequence shown here is derived from an EMBL/GenBank/DDBJ whole genome shotgun (WGS) entry which is preliminary data.</text>
</comment>
<sequence>MQNVHIPPLFYVAEQTILPLPSSEQDKKEKTV</sequence>
<evidence type="ECO:0000313" key="1">
    <source>
        <dbReference type="EMBL" id="EKN12103.1"/>
    </source>
</evidence>
<organism evidence="1 2">
    <name type="scientific">Parabacteroides merdae CL03T12C32</name>
    <dbReference type="NCBI Taxonomy" id="999420"/>
    <lineage>
        <taxon>Bacteria</taxon>
        <taxon>Pseudomonadati</taxon>
        <taxon>Bacteroidota</taxon>
        <taxon>Bacteroidia</taxon>
        <taxon>Bacteroidales</taxon>
        <taxon>Tannerellaceae</taxon>
        <taxon>Parabacteroides</taxon>
    </lineage>
</organism>